<dbReference type="GO" id="GO:0016702">
    <property type="term" value="F:oxidoreductase activity, acting on single donors with incorporation of molecular oxygen, incorporation of two atoms of oxygen"/>
    <property type="evidence" value="ECO:0007669"/>
    <property type="project" value="InterPro"/>
</dbReference>
<dbReference type="AlphaFoldDB" id="A0A6C0D2E3"/>
<reference evidence="5" key="1">
    <citation type="journal article" date="2020" name="Nature">
        <title>Giant virus diversity and host interactions through global metagenomics.</title>
        <authorList>
            <person name="Schulz F."/>
            <person name="Roux S."/>
            <person name="Paez-Espino D."/>
            <person name="Jungbluth S."/>
            <person name="Walsh D.A."/>
            <person name="Denef V.J."/>
            <person name="McMahon K.D."/>
            <person name="Konstantinidis K.T."/>
            <person name="Eloe-Fadrosh E.A."/>
            <person name="Kyrpides N.C."/>
            <person name="Woyke T."/>
        </authorList>
    </citation>
    <scope>NUCLEOTIDE SEQUENCE</scope>
    <source>
        <strain evidence="5">GVMAG-M-3300023174-111</strain>
    </source>
</reference>
<keyword evidence="4" id="KW-0408">Iron</keyword>
<keyword evidence="3" id="KW-0479">Metal-binding</keyword>
<organism evidence="5">
    <name type="scientific">viral metagenome</name>
    <dbReference type="NCBI Taxonomy" id="1070528"/>
    <lineage>
        <taxon>unclassified sequences</taxon>
        <taxon>metagenomes</taxon>
        <taxon>organismal metagenomes</taxon>
    </lineage>
</organism>
<protein>
    <submittedName>
        <fullName evidence="5">Uncharacterized protein</fullName>
    </submittedName>
</protein>
<evidence type="ECO:0000313" key="5">
    <source>
        <dbReference type="EMBL" id="QHT11226.1"/>
    </source>
</evidence>
<dbReference type="EMBL" id="MN739532">
    <property type="protein sequence ID" value="QHT11226.1"/>
    <property type="molecule type" value="Genomic_DNA"/>
</dbReference>
<comment type="similarity">
    <text evidence="2">Belongs to the carotenoid oxygenase family.</text>
</comment>
<name>A0A6C0D2E3_9ZZZZ</name>
<dbReference type="Pfam" id="PF03055">
    <property type="entry name" value="RPE65"/>
    <property type="match status" value="1"/>
</dbReference>
<evidence type="ECO:0000256" key="2">
    <source>
        <dbReference type="ARBA" id="ARBA00006787"/>
    </source>
</evidence>
<dbReference type="InterPro" id="IPR004294">
    <property type="entry name" value="Carotenoid_Oase"/>
</dbReference>
<evidence type="ECO:0000256" key="3">
    <source>
        <dbReference type="ARBA" id="ARBA00022723"/>
    </source>
</evidence>
<accession>A0A6C0D2E3</accession>
<dbReference type="GO" id="GO:0046872">
    <property type="term" value="F:metal ion binding"/>
    <property type="evidence" value="ECO:0007669"/>
    <property type="project" value="UniProtKB-KW"/>
</dbReference>
<proteinExistence type="inferred from homology"/>
<evidence type="ECO:0000256" key="4">
    <source>
        <dbReference type="ARBA" id="ARBA00023004"/>
    </source>
</evidence>
<comment type="cofactor">
    <cofactor evidence="1">
        <name>Fe(2+)</name>
        <dbReference type="ChEBI" id="CHEBI:29033"/>
    </cofactor>
</comment>
<sequence>MLSILLLCLYSLVIYSKKLAPMHMKQNVLHRINGFFGSIGPNMNVTQKTTLFDLFTADGIVQGVFFDKGKIYPVKHLIETDKVLYEREHGQVGKGFWNALLHMLMHHMKLMPNMMGTANTAMLNITPFTHTESHVAFSHVNRRIPAGFRENRRKNRVFALFERDIPYELAVDFENKEIKTMGKVNTNMDNKFSGHSKYDAANDIVHTIDYNIFTKTVTYYKMNSKLDILCKFSKTMNYLPIIHDFLVLDSGDILVIDSPLKLWMRPIPISFRKDLPTYIHIMGPNEKTYVSESGFYCFHYAGYKETATSIEIYAPLYENLDFNSLDIQGKYRGIIIYKNSGTVYIKRNPLLEPMNLDFPISYGDSVILRRIIDRRIGGYVVCRGLDIERVIDLPHAISVYGEHVITKVDGKAYLMALCKNGFLLVLGLENNDMVYTKLFDEGVTLGFHSIFMGG</sequence>
<evidence type="ECO:0000256" key="1">
    <source>
        <dbReference type="ARBA" id="ARBA00001954"/>
    </source>
</evidence>